<comment type="caution">
    <text evidence="2">The sequence shown here is derived from an EMBL/GenBank/DDBJ whole genome shotgun (WGS) entry which is preliminary data.</text>
</comment>
<keyword evidence="3" id="KW-1185">Reference proteome</keyword>
<accession>A0ABT8GBE7</accession>
<dbReference type="RefSeq" id="WP_301133654.1">
    <property type="nucleotide sequence ID" value="NZ_JAUHPW010000006.1"/>
</dbReference>
<evidence type="ECO:0000256" key="1">
    <source>
        <dbReference type="SAM" id="Phobius"/>
    </source>
</evidence>
<keyword evidence="1" id="KW-1133">Transmembrane helix</keyword>
<gene>
    <name evidence="2" type="ORF">QQX09_08965</name>
</gene>
<proteinExistence type="predicted"/>
<sequence>MAVELGDAGSLALFLAVAAMGAGVVIAGAIAYQRAQQARLARIRAWVASRGWSWTARDDALAELLGTRPFGMGDEREAREVITGSRGGRPFQAFRYVVVDHSRDSKGRRKTRREDFQVVWVTLPRSLPALRFAPDDALQRVLTGLGWGDVDTESHAFNQRWRVSARDDAYAHAILAPHVIEELLRPAWAGATLVIEGRFVAVVRPGYPDLRTLDGTLERLEALTGTIPPFVLADYGR</sequence>
<evidence type="ECO:0000313" key="2">
    <source>
        <dbReference type="EMBL" id="MDN4475984.1"/>
    </source>
</evidence>
<name>A0ABT8GBE7_9MICO</name>
<reference evidence="2" key="1">
    <citation type="submission" date="2023-06" db="EMBL/GenBank/DDBJ databases">
        <title>Sysu t00192.</title>
        <authorList>
            <person name="Gao L."/>
            <person name="Fang B.-Z."/>
            <person name="Li W.-J."/>
        </authorList>
    </citation>
    <scope>NUCLEOTIDE SEQUENCE</scope>
    <source>
        <strain evidence="2">SYSU T00192</strain>
    </source>
</reference>
<evidence type="ECO:0000313" key="3">
    <source>
        <dbReference type="Proteomes" id="UP001172728"/>
    </source>
</evidence>
<protein>
    <submittedName>
        <fullName evidence="2">Uncharacterized protein</fullName>
    </submittedName>
</protein>
<dbReference type="Proteomes" id="UP001172728">
    <property type="component" value="Unassembled WGS sequence"/>
</dbReference>
<feature type="transmembrane region" description="Helical" evidence="1">
    <location>
        <begin position="12"/>
        <end position="32"/>
    </location>
</feature>
<keyword evidence="1" id="KW-0812">Transmembrane</keyword>
<organism evidence="2 3">
    <name type="scientific">Demequina litoralis</name>
    <dbReference type="NCBI Taxonomy" id="3051660"/>
    <lineage>
        <taxon>Bacteria</taxon>
        <taxon>Bacillati</taxon>
        <taxon>Actinomycetota</taxon>
        <taxon>Actinomycetes</taxon>
        <taxon>Micrococcales</taxon>
        <taxon>Demequinaceae</taxon>
        <taxon>Demequina</taxon>
    </lineage>
</organism>
<dbReference type="EMBL" id="JAUHPW010000006">
    <property type="protein sequence ID" value="MDN4475984.1"/>
    <property type="molecule type" value="Genomic_DNA"/>
</dbReference>
<keyword evidence="1" id="KW-0472">Membrane</keyword>